<keyword evidence="5 7" id="KW-0670">Pyruvate</keyword>
<dbReference type="InterPro" id="IPR012703">
    <property type="entry name" value="NH2EtPonate_pyrv_transaminase"/>
</dbReference>
<accession>A0ABT3CU92</accession>
<keyword evidence="3 7" id="KW-0808">Transferase</keyword>
<proteinExistence type="inferred from homology"/>
<evidence type="ECO:0000256" key="1">
    <source>
        <dbReference type="ARBA" id="ARBA00001933"/>
    </source>
</evidence>
<feature type="domain" description="Aminotransferase class V" evidence="8">
    <location>
        <begin position="43"/>
        <end position="296"/>
    </location>
</feature>
<keyword evidence="2 7" id="KW-0032">Aminotransferase</keyword>
<comment type="cofactor">
    <cofactor evidence="1 7">
        <name>pyridoxal 5'-phosphate</name>
        <dbReference type="ChEBI" id="CHEBI:597326"/>
    </cofactor>
</comment>
<dbReference type="GO" id="GO:0047304">
    <property type="term" value="F:2-aminoethylphosphonate-pyruvate transaminase activity"/>
    <property type="evidence" value="ECO:0007669"/>
    <property type="project" value="UniProtKB-EC"/>
</dbReference>
<dbReference type="Proteomes" id="UP001300692">
    <property type="component" value="Unassembled WGS sequence"/>
</dbReference>
<evidence type="ECO:0000256" key="2">
    <source>
        <dbReference type="ARBA" id="ARBA00022576"/>
    </source>
</evidence>
<dbReference type="PIRSF" id="PIRSF000524">
    <property type="entry name" value="SPT"/>
    <property type="match status" value="1"/>
</dbReference>
<comment type="similarity">
    <text evidence="7">Belongs to the class-V pyridoxal-phosphate-dependent aminotransferase family. PhnW subfamily.</text>
</comment>
<dbReference type="InterPro" id="IPR015421">
    <property type="entry name" value="PyrdxlP-dep_Trfase_major"/>
</dbReference>
<evidence type="ECO:0000256" key="5">
    <source>
        <dbReference type="ARBA" id="ARBA00023317"/>
    </source>
</evidence>
<dbReference type="PANTHER" id="PTHR42778">
    <property type="entry name" value="2-AMINOETHYLPHOSPHONATE--PYRUVATE TRANSAMINASE"/>
    <property type="match status" value="1"/>
</dbReference>
<dbReference type="PANTHER" id="PTHR42778:SF1">
    <property type="entry name" value="2-AMINOETHYLPHOSPHONATE--PYRUVATE TRANSAMINASE"/>
    <property type="match status" value="1"/>
</dbReference>
<comment type="function">
    <text evidence="7">Involved in phosphonate degradation.</text>
</comment>
<protein>
    <recommendedName>
        <fullName evidence="7">2-aminoethylphosphonate--pyruvate transaminase</fullName>
        <ecNumber evidence="7">2.6.1.37</ecNumber>
    </recommendedName>
    <alternativeName>
        <fullName evidence="7">2-aminoethylphosphonate aminotransferase</fullName>
    </alternativeName>
    <alternativeName>
        <fullName evidence="7">AEP transaminase</fullName>
        <shortName evidence="7">AEPT</shortName>
    </alternativeName>
</protein>
<dbReference type="Gene3D" id="3.90.1150.10">
    <property type="entry name" value="Aspartate Aminotransferase, domain 1"/>
    <property type="match status" value="1"/>
</dbReference>
<evidence type="ECO:0000313" key="10">
    <source>
        <dbReference type="Proteomes" id="UP001300692"/>
    </source>
</evidence>
<evidence type="ECO:0000256" key="3">
    <source>
        <dbReference type="ARBA" id="ARBA00022679"/>
    </source>
</evidence>
<evidence type="ECO:0000256" key="6">
    <source>
        <dbReference type="ARBA" id="ARBA00049460"/>
    </source>
</evidence>
<comment type="catalytic activity">
    <reaction evidence="6 7">
        <text>(2-aminoethyl)phosphonate + pyruvate = phosphonoacetaldehyde + L-alanine</text>
        <dbReference type="Rhea" id="RHEA:17021"/>
        <dbReference type="ChEBI" id="CHEBI:15361"/>
        <dbReference type="ChEBI" id="CHEBI:57418"/>
        <dbReference type="ChEBI" id="CHEBI:57972"/>
        <dbReference type="ChEBI" id="CHEBI:58383"/>
        <dbReference type="EC" id="2.6.1.37"/>
    </reaction>
</comment>
<dbReference type="InterPro" id="IPR024169">
    <property type="entry name" value="SP_NH2Trfase/AEP_transaminase"/>
</dbReference>
<dbReference type="NCBIfam" id="NF010006">
    <property type="entry name" value="PRK13479.1"/>
    <property type="match status" value="1"/>
</dbReference>
<comment type="subunit">
    <text evidence="7">Homodimer.</text>
</comment>
<name>A0ABT3CU92_9BACT</name>
<dbReference type="SUPFAM" id="SSF53383">
    <property type="entry name" value="PLP-dependent transferases"/>
    <property type="match status" value="1"/>
</dbReference>
<dbReference type="InterPro" id="IPR000192">
    <property type="entry name" value="Aminotrans_V_dom"/>
</dbReference>
<evidence type="ECO:0000259" key="8">
    <source>
        <dbReference type="Pfam" id="PF00266"/>
    </source>
</evidence>
<keyword evidence="10" id="KW-1185">Reference proteome</keyword>
<dbReference type="NCBIfam" id="TIGR03301">
    <property type="entry name" value="PhnW-AepZ"/>
    <property type="match status" value="1"/>
</dbReference>
<dbReference type="Gene3D" id="3.40.640.10">
    <property type="entry name" value="Type I PLP-dependent aspartate aminotransferase-like (Major domain)"/>
    <property type="match status" value="1"/>
</dbReference>
<dbReference type="HAMAP" id="MF_01376">
    <property type="entry name" value="PhnW_aminotrans_5"/>
    <property type="match status" value="1"/>
</dbReference>
<reference evidence="9 10" key="1">
    <citation type="submission" date="2022-10" db="EMBL/GenBank/DDBJ databases">
        <title>Comparative genomics and taxonomic characterization of three novel marine species of genus Reichenbachiella exhibiting antioxidant and polysaccharide degradation activities.</title>
        <authorList>
            <person name="Muhammad N."/>
            <person name="Lee Y.-J."/>
            <person name="Ko J."/>
            <person name="Kim S.-G."/>
        </authorList>
    </citation>
    <scope>NUCLEOTIDE SEQUENCE [LARGE SCALE GENOMIC DNA]</scope>
    <source>
        <strain evidence="9 10">ABR2-5</strain>
    </source>
</reference>
<dbReference type="EC" id="2.6.1.37" evidence="7"/>
<evidence type="ECO:0000256" key="4">
    <source>
        <dbReference type="ARBA" id="ARBA00022898"/>
    </source>
</evidence>
<evidence type="ECO:0000256" key="7">
    <source>
        <dbReference type="HAMAP-Rule" id="MF_01376"/>
    </source>
</evidence>
<gene>
    <name evidence="7" type="primary">phnW</name>
    <name evidence="9" type="ORF">N7U62_11245</name>
</gene>
<organism evidence="9 10">
    <name type="scientific">Reichenbachiella ulvae</name>
    <dbReference type="NCBI Taxonomy" id="2980104"/>
    <lineage>
        <taxon>Bacteria</taxon>
        <taxon>Pseudomonadati</taxon>
        <taxon>Bacteroidota</taxon>
        <taxon>Cytophagia</taxon>
        <taxon>Cytophagales</taxon>
        <taxon>Reichenbachiellaceae</taxon>
        <taxon>Reichenbachiella</taxon>
    </lineage>
</organism>
<dbReference type="InterPro" id="IPR015424">
    <property type="entry name" value="PyrdxlP-dep_Trfase"/>
</dbReference>
<feature type="modified residue" description="N6-(pyridoxal phosphate)lysine" evidence="7">
    <location>
        <position position="200"/>
    </location>
</feature>
<keyword evidence="4 7" id="KW-0663">Pyridoxal phosphate</keyword>
<comment type="caution">
    <text evidence="9">The sequence shown here is derived from an EMBL/GenBank/DDBJ whole genome shotgun (WGS) entry which is preliminary data.</text>
</comment>
<dbReference type="InterPro" id="IPR015422">
    <property type="entry name" value="PyrdxlP-dep_Trfase_small"/>
</dbReference>
<sequence>MLGKLTHQKSIKRNILLNPGPATTSKRVKEAMIIEDICPRESEFGDLMHQICDGILEIGNGLETHEVGLFVASGTGAMEATLVSALGDDDRVLIVTNGAYGLRMEAICKSYGLEYDTAFSFGDYPEAAKVKKVLEDGQFTHLAMIHHETSTGMMNPLEEIAEVCKERDVKLIVDAMSSYGAYPIDLKKTPLDYIFSSSNKCIHGMAGLSFVVFHKDRIEELKRNQRAFYFDLYSQWNNLQQKNQLRFTPPVQICYAFMEAIKETLEEGVKARWKRYQDNWQILYDGFKNLGFQFFLPESYESKILLALDLNSKPELDFNDFHDFLYQHQITIYPGVIPECNTFRVAIIGDLQQEDIHHVMKKVTEYMEG</sequence>
<dbReference type="EMBL" id="JAOYOD010000001">
    <property type="protein sequence ID" value="MCV9387243.1"/>
    <property type="molecule type" value="Genomic_DNA"/>
</dbReference>
<dbReference type="RefSeq" id="WP_264138068.1">
    <property type="nucleotide sequence ID" value="NZ_JAOYOD010000001.1"/>
</dbReference>
<evidence type="ECO:0000313" key="9">
    <source>
        <dbReference type="EMBL" id="MCV9387243.1"/>
    </source>
</evidence>
<dbReference type="Pfam" id="PF00266">
    <property type="entry name" value="Aminotran_5"/>
    <property type="match status" value="1"/>
</dbReference>